<name>A0A226EAB6_FOLCA</name>
<dbReference type="AlphaFoldDB" id="A0A226EAB6"/>
<feature type="transmembrane region" description="Helical" evidence="1">
    <location>
        <begin position="277"/>
        <end position="296"/>
    </location>
</feature>
<feature type="transmembrane region" description="Helical" evidence="1">
    <location>
        <begin position="145"/>
        <end position="163"/>
    </location>
</feature>
<feature type="transmembrane region" description="Helical" evidence="1">
    <location>
        <begin position="302"/>
        <end position="324"/>
    </location>
</feature>
<comment type="caution">
    <text evidence="2">The sequence shown here is derived from an EMBL/GenBank/DDBJ whole genome shotgun (WGS) entry which is preliminary data.</text>
</comment>
<keyword evidence="1" id="KW-1133">Transmembrane helix</keyword>
<gene>
    <name evidence="2" type="ORF">Fcan01_10918</name>
</gene>
<evidence type="ECO:0000256" key="1">
    <source>
        <dbReference type="SAM" id="Phobius"/>
    </source>
</evidence>
<protein>
    <submittedName>
        <fullName evidence="2">Uncharacterized protein</fullName>
    </submittedName>
</protein>
<organism evidence="2 3">
    <name type="scientific">Folsomia candida</name>
    <name type="common">Springtail</name>
    <dbReference type="NCBI Taxonomy" id="158441"/>
    <lineage>
        <taxon>Eukaryota</taxon>
        <taxon>Metazoa</taxon>
        <taxon>Ecdysozoa</taxon>
        <taxon>Arthropoda</taxon>
        <taxon>Hexapoda</taxon>
        <taxon>Collembola</taxon>
        <taxon>Entomobryomorpha</taxon>
        <taxon>Isotomoidea</taxon>
        <taxon>Isotomidae</taxon>
        <taxon>Proisotominae</taxon>
        <taxon>Folsomia</taxon>
    </lineage>
</organism>
<keyword evidence="1" id="KW-0472">Membrane</keyword>
<evidence type="ECO:0000313" key="3">
    <source>
        <dbReference type="Proteomes" id="UP000198287"/>
    </source>
</evidence>
<accession>A0A226EAB6</accession>
<proteinExistence type="predicted"/>
<dbReference type="Proteomes" id="UP000198287">
    <property type="component" value="Unassembled WGS sequence"/>
</dbReference>
<keyword evidence="3" id="KW-1185">Reference proteome</keyword>
<keyword evidence="1" id="KW-0812">Transmembrane</keyword>
<evidence type="ECO:0000313" key="2">
    <source>
        <dbReference type="EMBL" id="OXA54399.1"/>
    </source>
</evidence>
<reference evidence="2 3" key="1">
    <citation type="submission" date="2015-12" db="EMBL/GenBank/DDBJ databases">
        <title>The genome of Folsomia candida.</title>
        <authorList>
            <person name="Faddeeva A."/>
            <person name="Derks M.F."/>
            <person name="Anvar Y."/>
            <person name="Smit S."/>
            <person name="Van Straalen N."/>
            <person name="Roelofs D."/>
        </authorList>
    </citation>
    <scope>NUCLEOTIDE SEQUENCE [LARGE SCALE GENOMIC DNA]</scope>
    <source>
        <strain evidence="2 3">VU population</strain>
        <tissue evidence="2">Whole body</tissue>
    </source>
</reference>
<feature type="transmembrane region" description="Helical" evidence="1">
    <location>
        <begin position="46"/>
        <end position="67"/>
    </location>
</feature>
<feature type="transmembrane region" description="Helical" evidence="1">
    <location>
        <begin position="79"/>
        <end position="101"/>
    </location>
</feature>
<dbReference type="EMBL" id="LNIX01000005">
    <property type="protein sequence ID" value="OXA54399.1"/>
    <property type="molecule type" value="Genomic_DNA"/>
</dbReference>
<sequence>MISKTTQSLTKLLLRMSSLLSCVPWEDGGGADKVMLVGRKSLLKFYFNSSVFIAYNIYVVFQFPATCKEKHSLAFLRGIMHFIGVSVIVLSSLVGCIQFMLSGDEIMGQFNDAFSYHQSFAAQFCRRDILKSGGFNCGFEPWMKMFIYGSPITSLVGLPIFAMRIPDLKVFLSSMFLSYLNSGGFLANLLFLVLTGVHTWIYTCAVVMIINSSMLLIPQLCQMSVVLREIRPGNVSSKLTISATRKPENALKTLRVIQLLQQRLNNLTKGNTIPTTFTINVIMVVCCNCTIIIMTHLTSFDIVTFLVTKILVAATSLFCTIFLITASNISAKILTEYTRATRLWKNQRISAHLKKMLKSARPSGVKISKFFTVQRITTVQIVMAILRYTGRLLIFFKKNGANHG</sequence>